<organism evidence="1 2">
    <name type="scientific">Corynebacterium mustelae</name>
    <dbReference type="NCBI Taxonomy" id="571915"/>
    <lineage>
        <taxon>Bacteria</taxon>
        <taxon>Bacillati</taxon>
        <taxon>Actinomycetota</taxon>
        <taxon>Actinomycetes</taxon>
        <taxon>Mycobacteriales</taxon>
        <taxon>Corynebacteriaceae</taxon>
        <taxon>Corynebacterium</taxon>
    </lineage>
</organism>
<dbReference type="EMBL" id="CP011542">
    <property type="protein sequence ID" value="AKK05527.1"/>
    <property type="molecule type" value="Genomic_DNA"/>
</dbReference>
<reference evidence="1 2" key="1">
    <citation type="journal article" date="2015" name="Genome Announc.">
        <title>Complete Genome Sequence of the Type Strain Corynebacterium mustelae DSM 45274, Isolated from Various Tissues of a Male Ferret with Lethal Sepsis.</title>
        <authorList>
            <person name="Ruckert C."/>
            <person name="Eimer J."/>
            <person name="Winkler A."/>
            <person name="Tauch A."/>
        </authorList>
    </citation>
    <scope>NUCLEOTIDE SEQUENCE [LARGE SCALE GENOMIC DNA]</scope>
    <source>
        <strain evidence="1 2">DSM 45274</strain>
    </source>
</reference>
<reference evidence="2" key="2">
    <citation type="submission" date="2015-05" db="EMBL/GenBank/DDBJ databases">
        <title>Complete genome sequence of Corynebacterium mustelae DSM 45274, isolated from various tissues of a male ferret with lethal sepsis.</title>
        <authorList>
            <person name="Ruckert C."/>
            <person name="Albersmeier A."/>
            <person name="Winkler A."/>
            <person name="Tauch A."/>
        </authorList>
    </citation>
    <scope>NUCLEOTIDE SEQUENCE [LARGE SCALE GENOMIC DNA]</scope>
    <source>
        <strain evidence="2">DSM 45274</strain>
    </source>
</reference>
<dbReference type="Proteomes" id="UP000035199">
    <property type="component" value="Chromosome"/>
</dbReference>
<dbReference type="PATRIC" id="fig|571915.4.peg.1267"/>
<evidence type="ECO:0000313" key="1">
    <source>
        <dbReference type="EMBL" id="AKK05527.1"/>
    </source>
</evidence>
<accession>A0A0G3H310</accession>
<dbReference type="STRING" id="571915.CMUST_05955"/>
<protein>
    <submittedName>
        <fullName evidence="1">Uncharacterized protein</fullName>
    </submittedName>
</protein>
<evidence type="ECO:0000313" key="2">
    <source>
        <dbReference type="Proteomes" id="UP000035199"/>
    </source>
</evidence>
<dbReference type="AlphaFoldDB" id="A0A0G3H310"/>
<sequence>MLANCGWIVKGKLFICKVNRREILISTVTNREKSGAQSTLIEVN</sequence>
<gene>
    <name evidence="1" type="ORF">CMUST_05955</name>
</gene>
<proteinExistence type="predicted"/>
<keyword evidence="2" id="KW-1185">Reference proteome</keyword>
<name>A0A0G3H310_9CORY</name>
<dbReference type="KEGG" id="cmv:CMUST_05955"/>